<keyword evidence="1 4" id="KW-0479">Metal-binding</keyword>
<keyword evidence="2" id="KW-0378">Hydrolase</keyword>
<dbReference type="PANTHER" id="PTHR22748:SF26">
    <property type="entry name" value="ENDONUCLEASE_EXONUCLEASE_PHOSPHATASE DOMAIN-CONTAINING PROTEIN"/>
    <property type="match status" value="1"/>
</dbReference>
<dbReference type="PANTHER" id="PTHR22748">
    <property type="entry name" value="AP ENDONUCLEASE"/>
    <property type="match status" value="1"/>
</dbReference>
<feature type="site" description="Transition state stabilizer" evidence="5">
    <location>
        <position position="130"/>
    </location>
</feature>
<evidence type="ECO:0000313" key="6">
    <source>
        <dbReference type="Ensembl" id="ENSSDUP00000024663.1"/>
    </source>
</evidence>
<dbReference type="Ensembl" id="ENSSDUT00000025123.1">
    <property type="protein sequence ID" value="ENSSDUP00000024663.1"/>
    <property type="gene ID" value="ENSSDUG00000017916.1"/>
</dbReference>
<evidence type="ECO:0000256" key="3">
    <source>
        <dbReference type="ARBA" id="ARBA00022842"/>
    </source>
</evidence>
<accession>A0A3B4V1L2</accession>
<evidence type="ECO:0008006" key="8">
    <source>
        <dbReference type="Google" id="ProtNLM"/>
    </source>
</evidence>
<dbReference type="GO" id="GO:0003906">
    <property type="term" value="F:DNA-(apurinic or apyrimidinic site) endonuclease activity"/>
    <property type="evidence" value="ECO:0007669"/>
    <property type="project" value="TreeGrafter"/>
</dbReference>
<sequence>MADMLKVLSWNIKGANLETHLDSEESTKLQRDWVCKILYSAYSSKQRDIHILISKNLNVTIHKQLSDRKGRWVAISVDLMPAISVDLSVNRCSLINIYAPNPDSLDFFADICNVVKQIGNTYVIIGGDFNQVRDPALDKSNVANTRPIHKSQVAIDVLEEELELVDIWRILHPHILKKYTFYSKIHNSYSRIDHILLSNTLMKNIVDTNYLILFGWLILDF</sequence>
<keyword evidence="4" id="KW-0464">Manganese</keyword>
<evidence type="ECO:0000256" key="1">
    <source>
        <dbReference type="ARBA" id="ARBA00022723"/>
    </source>
</evidence>
<dbReference type="SUPFAM" id="SSF56219">
    <property type="entry name" value="DNase I-like"/>
    <property type="match status" value="1"/>
</dbReference>
<feature type="binding site" evidence="4">
    <location>
        <position position="130"/>
    </location>
    <ligand>
        <name>Mg(2+)</name>
        <dbReference type="ChEBI" id="CHEBI:18420"/>
        <label>1</label>
    </ligand>
</feature>
<evidence type="ECO:0000313" key="7">
    <source>
        <dbReference type="Proteomes" id="UP000261420"/>
    </source>
</evidence>
<name>A0A3B4V1L2_SERDU</name>
<dbReference type="AlphaFoldDB" id="A0A3B4V1L2"/>
<dbReference type="InterPro" id="IPR036691">
    <property type="entry name" value="Endo/exonu/phosph_ase_sf"/>
</dbReference>
<dbReference type="Proteomes" id="UP000261420">
    <property type="component" value="Unplaced"/>
</dbReference>
<dbReference type="GeneTree" id="ENSGT01050000245377"/>
<keyword evidence="7" id="KW-1185">Reference proteome</keyword>
<keyword evidence="3 4" id="KW-0460">Magnesium</keyword>
<reference evidence="6" key="2">
    <citation type="submission" date="2025-09" db="UniProtKB">
        <authorList>
            <consortium name="Ensembl"/>
        </authorList>
    </citation>
    <scope>IDENTIFICATION</scope>
</reference>
<reference evidence="6" key="1">
    <citation type="submission" date="2025-08" db="UniProtKB">
        <authorList>
            <consortium name="Ensembl"/>
        </authorList>
    </citation>
    <scope>IDENTIFICATION</scope>
</reference>
<dbReference type="GO" id="GO:0008311">
    <property type="term" value="F:double-stranded DNA 3'-5' DNA exonuclease activity"/>
    <property type="evidence" value="ECO:0007669"/>
    <property type="project" value="TreeGrafter"/>
</dbReference>
<evidence type="ECO:0000256" key="5">
    <source>
        <dbReference type="PIRSR" id="PIRSR604808-3"/>
    </source>
</evidence>
<feature type="site" description="Important for catalytic activity" evidence="5">
    <location>
        <position position="193"/>
    </location>
</feature>
<evidence type="ECO:0000256" key="2">
    <source>
        <dbReference type="ARBA" id="ARBA00022801"/>
    </source>
</evidence>
<comment type="cofactor">
    <cofactor evidence="4">
        <name>Mg(2+)</name>
        <dbReference type="ChEBI" id="CHEBI:18420"/>
    </cofactor>
    <cofactor evidence="4">
        <name>Mn(2+)</name>
        <dbReference type="ChEBI" id="CHEBI:29035"/>
    </cofactor>
    <text evidence="4">Probably binds two magnesium or manganese ions per subunit.</text>
</comment>
<protein>
    <recommendedName>
        <fullName evidence="8">Endonuclease/exonuclease/phosphatase domain-containing protein</fullName>
    </recommendedName>
</protein>
<feature type="binding site" evidence="4">
    <location>
        <position position="128"/>
    </location>
    <ligand>
        <name>Mg(2+)</name>
        <dbReference type="ChEBI" id="CHEBI:18420"/>
        <label>1</label>
    </ligand>
</feature>
<dbReference type="GO" id="GO:0005634">
    <property type="term" value="C:nucleus"/>
    <property type="evidence" value="ECO:0007669"/>
    <property type="project" value="TreeGrafter"/>
</dbReference>
<organism evidence="6 7">
    <name type="scientific">Seriola dumerili</name>
    <name type="common">Greater amberjack</name>
    <name type="synonym">Caranx dumerili</name>
    <dbReference type="NCBI Taxonomy" id="41447"/>
    <lineage>
        <taxon>Eukaryota</taxon>
        <taxon>Metazoa</taxon>
        <taxon>Chordata</taxon>
        <taxon>Craniata</taxon>
        <taxon>Vertebrata</taxon>
        <taxon>Euteleostomi</taxon>
        <taxon>Actinopterygii</taxon>
        <taxon>Neopterygii</taxon>
        <taxon>Teleostei</taxon>
        <taxon>Neoteleostei</taxon>
        <taxon>Acanthomorphata</taxon>
        <taxon>Carangaria</taxon>
        <taxon>Carangiformes</taxon>
        <taxon>Carangidae</taxon>
        <taxon>Seriola</taxon>
    </lineage>
</organism>
<dbReference type="GO" id="GO:0008081">
    <property type="term" value="F:phosphoric diester hydrolase activity"/>
    <property type="evidence" value="ECO:0007669"/>
    <property type="project" value="TreeGrafter"/>
</dbReference>
<dbReference type="InterPro" id="IPR004808">
    <property type="entry name" value="AP_endonuc_1"/>
</dbReference>
<dbReference type="GO" id="GO:0046872">
    <property type="term" value="F:metal ion binding"/>
    <property type="evidence" value="ECO:0007669"/>
    <property type="project" value="UniProtKB-KW"/>
</dbReference>
<dbReference type="STRING" id="41447.ENSSDUP00000024663"/>
<dbReference type="OMA" id="EIWINDI"/>
<proteinExistence type="predicted"/>
<dbReference type="GO" id="GO:0006284">
    <property type="term" value="P:base-excision repair"/>
    <property type="evidence" value="ECO:0007669"/>
    <property type="project" value="TreeGrafter"/>
</dbReference>
<evidence type="ECO:0000256" key="4">
    <source>
        <dbReference type="PIRSR" id="PIRSR604808-2"/>
    </source>
</evidence>
<dbReference type="Gene3D" id="3.60.10.10">
    <property type="entry name" value="Endonuclease/exonuclease/phosphatase"/>
    <property type="match status" value="1"/>
</dbReference>